<comment type="caution">
    <text evidence="3">The sequence shown here is derived from an EMBL/GenBank/DDBJ whole genome shotgun (WGS) entry which is preliminary data.</text>
</comment>
<keyword evidence="4" id="KW-1185">Reference proteome</keyword>
<protein>
    <recommendedName>
        <fullName evidence="5">Porin</fullName>
    </recommendedName>
</protein>
<evidence type="ECO:0000313" key="3">
    <source>
        <dbReference type="EMBL" id="PSF32662.1"/>
    </source>
</evidence>
<proteinExistence type="predicted"/>
<organism evidence="3 4">
    <name type="scientific">Aphanothece hegewaldii CCALA 016</name>
    <dbReference type="NCBI Taxonomy" id="2107694"/>
    <lineage>
        <taxon>Bacteria</taxon>
        <taxon>Bacillati</taxon>
        <taxon>Cyanobacteriota</taxon>
        <taxon>Cyanophyceae</taxon>
        <taxon>Oscillatoriophycideae</taxon>
        <taxon>Chroococcales</taxon>
        <taxon>Aphanothecaceae</taxon>
        <taxon>Aphanothece</taxon>
    </lineage>
</organism>
<feature type="chain" id="PRO_5015485764" description="Porin" evidence="2">
    <location>
        <begin position="28"/>
        <end position="149"/>
    </location>
</feature>
<keyword evidence="2" id="KW-0732">Signal</keyword>
<dbReference type="OrthoDB" id="468477at2"/>
<reference evidence="3 4" key="1">
    <citation type="submission" date="2018-03" db="EMBL/GenBank/DDBJ databases">
        <title>The ancient ancestry and fast evolution of plastids.</title>
        <authorList>
            <person name="Moore K.R."/>
            <person name="Magnabosco C."/>
            <person name="Momper L."/>
            <person name="Gold D.A."/>
            <person name="Bosak T."/>
            <person name="Fournier G.P."/>
        </authorList>
    </citation>
    <scope>NUCLEOTIDE SEQUENCE [LARGE SCALE GENOMIC DNA]</scope>
    <source>
        <strain evidence="3 4">CCALA 016</strain>
    </source>
</reference>
<gene>
    <name evidence="3" type="ORF">C7H19_21285</name>
</gene>
<dbReference type="RefSeq" id="WP_106458927.1">
    <property type="nucleotide sequence ID" value="NZ_PXOH01000036.1"/>
</dbReference>
<sequence>MSIKKCLGFGFPSLLATSLILAPGVQAEEVRYEVAQKETQSSTGNFSVTNLDGGLNNNNLSLLFNRAFYHNTGRFYEITNISGQANNIFGARTFPGSFLDNQIAKDAKLVETLFYFFLHEEMRKPTIKTKDLPNPYDSSIQEDPSYLGR</sequence>
<name>A0A2T1LSC8_9CHRO</name>
<dbReference type="AlphaFoldDB" id="A0A2T1LSC8"/>
<evidence type="ECO:0000313" key="4">
    <source>
        <dbReference type="Proteomes" id="UP000239001"/>
    </source>
</evidence>
<accession>A0A2T1LSC8</accession>
<feature type="signal peptide" evidence="2">
    <location>
        <begin position="1"/>
        <end position="27"/>
    </location>
</feature>
<feature type="region of interest" description="Disordered" evidence="1">
    <location>
        <begin position="128"/>
        <end position="149"/>
    </location>
</feature>
<evidence type="ECO:0000256" key="1">
    <source>
        <dbReference type="SAM" id="MobiDB-lite"/>
    </source>
</evidence>
<reference evidence="3 4" key="2">
    <citation type="submission" date="2018-03" db="EMBL/GenBank/DDBJ databases">
        <authorList>
            <person name="Keele B.F."/>
        </authorList>
    </citation>
    <scope>NUCLEOTIDE SEQUENCE [LARGE SCALE GENOMIC DNA]</scope>
    <source>
        <strain evidence="3 4">CCALA 016</strain>
    </source>
</reference>
<dbReference type="Proteomes" id="UP000239001">
    <property type="component" value="Unassembled WGS sequence"/>
</dbReference>
<evidence type="ECO:0000256" key="2">
    <source>
        <dbReference type="SAM" id="SignalP"/>
    </source>
</evidence>
<evidence type="ECO:0008006" key="5">
    <source>
        <dbReference type="Google" id="ProtNLM"/>
    </source>
</evidence>
<dbReference type="EMBL" id="PXOH01000036">
    <property type="protein sequence ID" value="PSF32662.1"/>
    <property type="molecule type" value="Genomic_DNA"/>
</dbReference>